<comment type="caution">
    <text evidence="1">The sequence shown here is derived from an EMBL/GenBank/DDBJ whole genome shotgun (WGS) entry which is preliminary data.</text>
</comment>
<dbReference type="PANTHER" id="PTHR34676:SF8">
    <property type="entry name" value="TRANSMEMBRANE PROTEIN"/>
    <property type="match status" value="1"/>
</dbReference>
<reference evidence="1" key="1">
    <citation type="journal article" date="2022" name="Int. J. Mol. Sci.">
        <title>Draft Genome of Tanacetum Coccineum: Genomic Comparison of Closely Related Tanacetum-Family Plants.</title>
        <authorList>
            <person name="Yamashiro T."/>
            <person name="Shiraishi A."/>
            <person name="Nakayama K."/>
            <person name="Satake H."/>
        </authorList>
    </citation>
    <scope>NUCLEOTIDE SEQUENCE</scope>
</reference>
<gene>
    <name evidence="1" type="ORF">Tco_1081523</name>
</gene>
<keyword evidence="2" id="KW-1185">Reference proteome</keyword>
<dbReference type="Pfam" id="PF14223">
    <property type="entry name" value="Retrotran_gag_2"/>
    <property type="match status" value="1"/>
</dbReference>
<dbReference type="PANTHER" id="PTHR34676">
    <property type="entry name" value="DUF4219 DOMAIN-CONTAINING PROTEIN-RELATED"/>
    <property type="match status" value="1"/>
</dbReference>
<evidence type="ECO:0008006" key="3">
    <source>
        <dbReference type="Google" id="ProtNLM"/>
    </source>
</evidence>
<dbReference type="EMBL" id="BQNB010020132">
    <property type="protein sequence ID" value="GJT92678.1"/>
    <property type="molecule type" value="Genomic_DNA"/>
</dbReference>
<evidence type="ECO:0000313" key="2">
    <source>
        <dbReference type="Proteomes" id="UP001151760"/>
    </source>
</evidence>
<organism evidence="1 2">
    <name type="scientific">Tanacetum coccineum</name>
    <dbReference type="NCBI Taxonomy" id="301880"/>
    <lineage>
        <taxon>Eukaryota</taxon>
        <taxon>Viridiplantae</taxon>
        <taxon>Streptophyta</taxon>
        <taxon>Embryophyta</taxon>
        <taxon>Tracheophyta</taxon>
        <taxon>Spermatophyta</taxon>
        <taxon>Magnoliopsida</taxon>
        <taxon>eudicotyledons</taxon>
        <taxon>Gunneridae</taxon>
        <taxon>Pentapetalae</taxon>
        <taxon>asterids</taxon>
        <taxon>campanulids</taxon>
        <taxon>Asterales</taxon>
        <taxon>Asteraceae</taxon>
        <taxon>Asteroideae</taxon>
        <taxon>Anthemideae</taxon>
        <taxon>Anthemidinae</taxon>
        <taxon>Tanacetum</taxon>
    </lineage>
</organism>
<protein>
    <recommendedName>
        <fullName evidence="3">Zf-CCHC domain-containing protein/UBN2 domain-containing protein</fullName>
    </recommendedName>
</protein>
<accession>A0ABQ5HZS8</accession>
<proteinExistence type="predicted"/>
<dbReference type="Proteomes" id="UP001151760">
    <property type="component" value="Unassembled WGS sequence"/>
</dbReference>
<name>A0ABQ5HZS8_9ASTR</name>
<reference evidence="1" key="2">
    <citation type="submission" date="2022-01" db="EMBL/GenBank/DDBJ databases">
        <authorList>
            <person name="Yamashiro T."/>
            <person name="Shiraishi A."/>
            <person name="Satake H."/>
            <person name="Nakayama K."/>
        </authorList>
    </citation>
    <scope>NUCLEOTIDE SEQUENCE</scope>
</reference>
<sequence>MCQTAKEIWDTLLITHQGNNQVKTNKIDLIQQYEQFTIPKEESIDNAFAKFNTIITSLKALDEGFSRKNCVRKFLRALHQKWRAKVTTIEESKNLTTLPLDKLIGNLKVYEEVIKKDFETVKGKKEQSRSLALKVKKKVSDEDSSSSDSVSRKSMYWPLKLFRNSSSDAGILCKTIHVGDLFRKLFKEFRNDGYGKSERKYFRCGDPNHLIGECLKPPKNNDQRALIEGAWSNNGEDEVEKTKDKTCLVAQAPDKI</sequence>
<evidence type="ECO:0000313" key="1">
    <source>
        <dbReference type="EMBL" id="GJT92678.1"/>
    </source>
</evidence>